<accession>A0A0G4K6H3</accession>
<gene>
    <name evidence="2" type="ORF">BRSU_1218</name>
</gene>
<keyword evidence="1" id="KW-1133">Transmembrane helix</keyword>
<feature type="transmembrane region" description="Helical" evidence="1">
    <location>
        <begin position="131"/>
        <end position="155"/>
    </location>
</feature>
<evidence type="ECO:0000313" key="3">
    <source>
        <dbReference type="Proteomes" id="UP000043763"/>
    </source>
</evidence>
<dbReference type="Pfam" id="PF07136">
    <property type="entry name" value="DUF1385"/>
    <property type="match status" value="1"/>
</dbReference>
<dbReference type="PANTHER" id="PTHR42867">
    <property type="entry name" value="MEMBRANE PROTEIN-RELATED"/>
    <property type="match status" value="1"/>
</dbReference>
<feature type="transmembrane region" description="Helical" evidence="1">
    <location>
        <begin position="167"/>
        <end position="192"/>
    </location>
</feature>
<reference evidence="3" key="1">
    <citation type="submission" date="2015-04" db="EMBL/GenBank/DDBJ databases">
        <authorList>
            <person name="Mushtaq Mamoona"/>
        </authorList>
    </citation>
    <scope>NUCLEOTIDE SEQUENCE [LARGE SCALE GENOMIC DNA]</scope>
    <source>
        <strain evidence="3">AN4859/03</strain>
    </source>
</reference>
<proteinExistence type="predicted"/>
<protein>
    <submittedName>
        <fullName evidence="2">Metal-dependent enzyme</fullName>
    </submittedName>
</protein>
<name>A0A0G4K6H3_9SPIR</name>
<dbReference type="Proteomes" id="UP000043763">
    <property type="component" value="Unassembled WGS sequence"/>
</dbReference>
<evidence type="ECO:0000256" key="1">
    <source>
        <dbReference type="SAM" id="Phobius"/>
    </source>
</evidence>
<organism evidence="2 3">
    <name type="scientific">Brachyspira suanatina</name>
    <dbReference type="NCBI Taxonomy" id="381802"/>
    <lineage>
        <taxon>Bacteria</taxon>
        <taxon>Pseudomonadati</taxon>
        <taxon>Spirochaetota</taxon>
        <taxon>Spirochaetia</taxon>
        <taxon>Brachyspirales</taxon>
        <taxon>Brachyspiraceae</taxon>
        <taxon>Brachyspira</taxon>
    </lineage>
</organism>
<dbReference type="AlphaFoldDB" id="A0A0G4K6H3"/>
<keyword evidence="1" id="KW-0812">Transmembrane</keyword>
<sequence length="378" mass="43175">MLERILYLVYYIPYFNFKIDEVYNLSKKLDENRIKEGVGGQAVIEGIMLRNKSHYVVAVRKPDKEIDFIKAAIPENKNNLSKMPFIRGVVNFVDMMKLGYKTLVFSANTAGIEEENNKKDSKPKSEKSENLAMTLSMLVSLGFAVGLFIALPYFITTLIGIDEKSNFVVFNLVRGCIKLSIFVLYLLIISFFKDIKRVFEYHGAEHMVVNAYEHGLDPDTGNIRDYTTIHPRCGTTFMFLVLTVSILLYMFTSYFVYTYIYASYTPPKIVGNLTVLGINIILLPIVSGISYEILKLGFKFYNFPLMRLAILPGLALQKITTRRPQDDEIEVALFALSKLLDTSIEQRTEEEVQADMKKVLENNNDNIKDNATEEKLCV</sequence>
<keyword evidence="1" id="KW-0472">Membrane</keyword>
<evidence type="ECO:0000313" key="2">
    <source>
        <dbReference type="EMBL" id="CRF33085.1"/>
    </source>
</evidence>
<keyword evidence="3" id="KW-1185">Reference proteome</keyword>
<dbReference type="EMBL" id="CVLB01000001">
    <property type="protein sequence ID" value="CRF33085.1"/>
    <property type="molecule type" value="Genomic_DNA"/>
</dbReference>
<dbReference type="PANTHER" id="PTHR42867:SF1">
    <property type="entry name" value="MEMBRANE PROTEIN-RELATED"/>
    <property type="match status" value="1"/>
</dbReference>
<feature type="transmembrane region" description="Helical" evidence="1">
    <location>
        <begin position="269"/>
        <end position="291"/>
    </location>
</feature>
<dbReference type="InterPro" id="IPR010787">
    <property type="entry name" value="DUF1385"/>
</dbReference>
<feature type="transmembrane region" description="Helical" evidence="1">
    <location>
        <begin position="237"/>
        <end position="257"/>
    </location>
</feature>